<evidence type="ECO:0000313" key="7">
    <source>
        <dbReference type="EMBL" id="AOS46765.1"/>
    </source>
</evidence>
<dbReference type="PANTHER" id="PTHR47506:SF6">
    <property type="entry name" value="HTH-TYPE TRANSCRIPTIONAL REPRESSOR NEMR"/>
    <property type="match status" value="1"/>
</dbReference>
<proteinExistence type="predicted"/>
<name>A0A1D8B0T6_9ACTO</name>
<dbReference type="InterPro" id="IPR036271">
    <property type="entry name" value="Tet_transcr_reg_TetR-rel_C_sf"/>
</dbReference>
<dbReference type="EMBL" id="CP017298">
    <property type="protein sequence ID" value="AOS46765.1"/>
    <property type="molecule type" value="Genomic_DNA"/>
</dbReference>
<sequence>MTGRAKSAGARRPGRPKAGSEDKRARILSEAMALFATRGYAGTSLADIAGASDISKAGLLHHFSSKDHLLAEVLAERDRHSMRHLPTQRESVADTLDTWLAILGENAEDPEGVALYTAMSGAVIDRQHRAHAWFSDHLDFAISFLQDALEAGKATGEVRSEAPSGLIARHLVALSDGMQLQWLCDRADGVEDADMTAVVSYAVGEVKRRWLVGGPGGA</sequence>
<dbReference type="SUPFAM" id="SSF48498">
    <property type="entry name" value="Tetracyclin repressor-like, C-terminal domain"/>
    <property type="match status" value="1"/>
</dbReference>
<accession>A0A1D8B0T6</accession>
<evidence type="ECO:0000256" key="2">
    <source>
        <dbReference type="ARBA" id="ARBA00023125"/>
    </source>
</evidence>
<protein>
    <submittedName>
        <fullName evidence="7">TetR family transcriptional regulator</fullName>
    </submittedName>
</protein>
<dbReference type="AlphaFoldDB" id="A0A1D8B0T6"/>
<keyword evidence="1" id="KW-0805">Transcription regulation</keyword>
<feature type="domain" description="HTH tetR-type" evidence="6">
    <location>
        <begin position="21"/>
        <end position="81"/>
    </location>
</feature>
<feature type="DNA-binding region" description="H-T-H motif" evidence="4">
    <location>
        <begin position="44"/>
        <end position="63"/>
    </location>
</feature>
<feature type="region of interest" description="Disordered" evidence="5">
    <location>
        <begin position="1"/>
        <end position="23"/>
    </location>
</feature>
<dbReference type="GO" id="GO:0003677">
    <property type="term" value="F:DNA binding"/>
    <property type="evidence" value="ECO:0007669"/>
    <property type="project" value="UniProtKB-UniRule"/>
</dbReference>
<keyword evidence="3" id="KW-0804">Transcription</keyword>
<evidence type="ECO:0000256" key="3">
    <source>
        <dbReference type="ARBA" id="ARBA00023163"/>
    </source>
</evidence>
<dbReference type="OrthoDB" id="7505659at2"/>
<keyword evidence="8" id="KW-1185">Reference proteome</keyword>
<dbReference type="PROSITE" id="PS50977">
    <property type="entry name" value="HTH_TETR_2"/>
    <property type="match status" value="1"/>
</dbReference>
<dbReference type="KEGG" id="phon:BH719_01830"/>
<dbReference type="InterPro" id="IPR001647">
    <property type="entry name" value="HTH_TetR"/>
</dbReference>
<dbReference type="Gene3D" id="1.10.357.10">
    <property type="entry name" value="Tetracycline Repressor, domain 2"/>
    <property type="match status" value="1"/>
</dbReference>
<dbReference type="Proteomes" id="UP000095214">
    <property type="component" value="Chromosome"/>
</dbReference>
<dbReference type="PANTHER" id="PTHR47506">
    <property type="entry name" value="TRANSCRIPTIONAL REGULATORY PROTEIN"/>
    <property type="match status" value="1"/>
</dbReference>
<dbReference type="PRINTS" id="PR00455">
    <property type="entry name" value="HTHTETR"/>
</dbReference>
<dbReference type="Gene3D" id="1.10.10.60">
    <property type="entry name" value="Homeodomain-like"/>
    <property type="match status" value="1"/>
</dbReference>
<dbReference type="STRING" id="178339.BH719_01830"/>
<evidence type="ECO:0000256" key="1">
    <source>
        <dbReference type="ARBA" id="ARBA00023015"/>
    </source>
</evidence>
<dbReference type="Pfam" id="PF00440">
    <property type="entry name" value="TetR_N"/>
    <property type="match status" value="1"/>
</dbReference>
<dbReference type="InterPro" id="IPR009057">
    <property type="entry name" value="Homeodomain-like_sf"/>
</dbReference>
<reference evidence="7 8" key="1">
    <citation type="submission" date="2016-09" db="EMBL/GenBank/DDBJ databases">
        <title>Complete genome sequence of Actinomyces hongkongensis HKU8.</title>
        <authorList>
            <person name="Gao Y.-X."/>
            <person name="Zhou Y.-Y."/>
            <person name="Xie Y."/>
            <person name="Wang M."/>
            <person name="Wang S.-J."/>
            <person name="Shen S.-G."/>
        </authorList>
    </citation>
    <scope>NUCLEOTIDE SEQUENCE [LARGE SCALE GENOMIC DNA]</scope>
    <source>
        <strain evidence="7 8">HKU8</strain>
    </source>
</reference>
<evidence type="ECO:0000256" key="5">
    <source>
        <dbReference type="SAM" id="MobiDB-lite"/>
    </source>
</evidence>
<dbReference type="SUPFAM" id="SSF46689">
    <property type="entry name" value="Homeodomain-like"/>
    <property type="match status" value="1"/>
</dbReference>
<evidence type="ECO:0000256" key="4">
    <source>
        <dbReference type="PROSITE-ProRule" id="PRU00335"/>
    </source>
</evidence>
<organism evidence="7 8">
    <name type="scientific">Pauljensenia hongkongensis</name>
    <dbReference type="NCBI Taxonomy" id="178339"/>
    <lineage>
        <taxon>Bacteria</taxon>
        <taxon>Bacillati</taxon>
        <taxon>Actinomycetota</taxon>
        <taxon>Actinomycetes</taxon>
        <taxon>Actinomycetales</taxon>
        <taxon>Actinomycetaceae</taxon>
        <taxon>Pauljensenia</taxon>
    </lineage>
</organism>
<evidence type="ECO:0000313" key="8">
    <source>
        <dbReference type="Proteomes" id="UP000095214"/>
    </source>
</evidence>
<evidence type="ECO:0000259" key="6">
    <source>
        <dbReference type="PROSITE" id="PS50977"/>
    </source>
</evidence>
<keyword evidence="2 4" id="KW-0238">DNA-binding</keyword>
<dbReference type="RefSeq" id="WP_009743030.1">
    <property type="nucleotide sequence ID" value="NZ_CP017298.1"/>
</dbReference>
<gene>
    <name evidence="7" type="ORF">BH719_01830</name>
</gene>